<dbReference type="PANTHER" id="PTHR10434">
    <property type="entry name" value="1-ACYL-SN-GLYCEROL-3-PHOSPHATE ACYLTRANSFERASE"/>
    <property type="match status" value="1"/>
</dbReference>
<dbReference type="SUPFAM" id="SSF69593">
    <property type="entry name" value="Glycerol-3-phosphate (1)-acyltransferase"/>
    <property type="match status" value="1"/>
</dbReference>
<dbReference type="Proteomes" id="UP000219439">
    <property type="component" value="Unassembled WGS sequence"/>
</dbReference>
<evidence type="ECO:0000256" key="4">
    <source>
        <dbReference type="ARBA" id="ARBA00023098"/>
    </source>
</evidence>
<keyword evidence="6" id="KW-0812">Transmembrane</keyword>
<feature type="transmembrane region" description="Helical" evidence="6">
    <location>
        <begin position="12"/>
        <end position="33"/>
    </location>
</feature>
<dbReference type="CDD" id="cd07989">
    <property type="entry name" value="LPLAT_AGPAT-like"/>
    <property type="match status" value="1"/>
</dbReference>
<evidence type="ECO:0000313" key="8">
    <source>
        <dbReference type="EMBL" id="SNZ19970.1"/>
    </source>
</evidence>
<keyword evidence="9" id="KW-1185">Reference proteome</keyword>
<proteinExistence type="predicted"/>
<dbReference type="EMBL" id="OBEL01000003">
    <property type="protein sequence ID" value="SNZ19970.1"/>
    <property type="molecule type" value="Genomic_DNA"/>
</dbReference>
<organism evidence="8 9">
    <name type="scientific">Cohaesibacter gelatinilyticus</name>
    <dbReference type="NCBI Taxonomy" id="372072"/>
    <lineage>
        <taxon>Bacteria</taxon>
        <taxon>Pseudomonadati</taxon>
        <taxon>Pseudomonadota</taxon>
        <taxon>Alphaproteobacteria</taxon>
        <taxon>Hyphomicrobiales</taxon>
        <taxon>Cohaesibacteraceae</taxon>
    </lineage>
</organism>
<keyword evidence="3 8" id="KW-0808">Transferase</keyword>
<keyword evidence="5 8" id="KW-0012">Acyltransferase</keyword>
<evidence type="ECO:0000256" key="2">
    <source>
        <dbReference type="ARBA" id="ARBA00022516"/>
    </source>
</evidence>
<evidence type="ECO:0000256" key="1">
    <source>
        <dbReference type="ARBA" id="ARBA00005189"/>
    </source>
</evidence>
<keyword evidence="2" id="KW-0444">Lipid biosynthesis</keyword>
<dbReference type="InterPro" id="IPR002123">
    <property type="entry name" value="Plipid/glycerol_acylTrfase"/>
</dbReference>
<evidence type="ECO:0000256" key="5">
    <source>
        <dbReference type="ARBA" id="ARBA00023315"/>
    </source>
</evidence>
<evidence type="ECO:0000256" key="6">
    <source>
        <dbReference type="SAM" id="Phobius"/>
    </source>
</evidence>
<gene>
    <name evidence="8" type="ORF">SAMN06265368_3066</name>
</gene>
<dbReference type="GO" id="GO:0003841">
    <property type="term" value="F:1-acylglycerol-3-phosphate O-acyltransferase activity"/>
    <property type="evidence" value="ECO:0007669"/>
    <property type="project" value="TreeGrafter"/>
</dbReference>
<dbReference type="OrthoDB" id="9806880at2"/>
<dbReference type="RefSeq" id="WP_097154323.1">
    <property type="nucleotide sequence ID" value="NZ_OBEL01000003.1"/>
</dbReference>
<feature type="domain" description="Phospholipid/glycerol acyltransferase" evidence="7">
    <location>
        <begin position="75"/>
        <end position="205"/>
    </location>
</feature>
<dbReference type="Pfam" id="PF01553">
    <property type="entry name" value="Acyltransferase"/>
    <property type="match status" value="1"/>
</dbReference>
<comment type="pathway">
    <text evidence="1">Lipid metabolism.</text>
</comment>
<keyword evidence="4" id="KW-0443">Lipid metabolism</keyword>
<keyword evidence="6" id="KW-1133">Transmembrane helix</keyword>
<keyword evidence="6" id="KW-0472">Membrane</keyword>
<evidence type="ECO:0000313" key="9">
    <source>
        <dbReference type="Proteomes" id="UP000219439"/>
    </source>
</evidence>
<dbReference type="AlphaFoldDB" id="A0A285PDY3"/>
<protein>
    <submittedName>
        <fullName evidence="8">Lyso-ornithine lipid acyltransferase</fullName>
    </submittedName>
</protein>
<sequence length="286" mass="31253">MRQVTIPDTATIRATLASGFLIGITLIGLPLQALSVTAKLPTARWIPVIYHRLACFGFGVRVRTKGRLAIDKGSVLITANHVSWLDIVVLGQSRPLSFIAKSEVANWPIFGWFAKLQRSIFVNRTRRSETGKVAKAIAERLAQGDAMVLFPEGTSSDGNRVLPFRSALIGAASAAMSTASEANQNETSTTSAPSVWIQPVSIAYTAVQGLPMGRQHRPLAAWYGDMELMPHLWAILKEGALDVTISYGEPIPMDDSVNRKQIAQMAENEVRAMTRAALFERRIAKQ</sequence>
<reference evidence="8 9" key="1">
    <citation type="submission" date="2017-09" db="EMBL/GenBank/DDBJ databases">
        <authorList>
            <person name="Ehlers B."/>
            <person name="Leendertz F.H."/>
        </authorList>
    </citation>
    <scope>NUCLEOTIDE SEQUENCE [LARGE SCALE GENOMIC DNA]</scope>
    <source>
        <strain evidence="8 9">DSM 18289</strain>
    </source>
</reference>
<accession>A0A285PDY3</accession>
<dbReference type="SMART" id="SM00563">
    <property type="entry name" value="PlsC"/>
    <property type="match status" value="1"/>
</dbReference>
<evidence type="ECO:0000256" key="3">
    <source>
        <dbReference type="ARBA" id="ARBA00022679"/>
    </source>
</evidence>
<evidence type="ECO:0000259" key="7">
    <source>
        <dbReference type="SMART" id="SM00563"/>
    </source>
</evidence>
<dbReference type="PANTHER" id="PTHR10434:SF64">
    <property type="entry name" value="1-ACYL-SN-GLYCEROL-3-PHOSPHATE ACYLTRANSFERASE-RELATED"/>
    <property type="match status" value="1"/>
</dbReference>
<name>A0A285PDY3_9HYPH</name>
<dbReference type="GO" id="GO:0006654">
    <property type="term" value="P:phosphatidic acid biosynthetic process"/>
    <property type="evidence" value="ECO:0007669"/>
    <property type="project" value="TreeGrafter"/>
</dbReference>